<evidence type="ECO:0000313" key="1">
    <source>
        <dbReference type="EMBL" id="KAK4221971.1"/>
    </source>
</evidence>
<protein>
    <submittedName>
        <fullName evidence="1">OsmC/Ohr family</fullName>
    </submittedName>
</protein>
<keyword evidence="2" id="KW-1185">Reference proteome</keyword>
<name>A0AAN6YPX3_9PEZI</name>
<dbReference type="Gene3D" id="3.30.300.20">
    <property type="match status" value="1"/>
</dbReference>
<dbReference type="EMBL" id="MU865500">
    <property type="protein sequence ID" value="KAK4221971.1"/>
    <property type="molecule type" value="Genomic_DNA"/>
</dbReference>
<reference evidence="1" key="2">
    <citation type="submission" date="2023-05" db="EMBL/GenBank/DDBJ databases">
        <authorList>
            <consortium name="Lawrence Berkeley National Laboratory"/>
            <person name="Steindorff A."/>
            <person name="Hensen N."/>
            <person name="Bonometti L."/>
            <person name="Westerberg I."/>
            <person name="Brannstrom I.O."/>
            <person name="Guillou S."/>
            <person name="Cros-Aarteil S."/>
            <person name="Calhoun S."/>
            <person name="Haridas S."/>
            <person name="Kuo A."/>
            <person name="Mondo S."/>
            <person name="Pangilinan J."/>
            <person name="Riley R."/>
            <person name="Labutti K."/>
            <person name="Andreopoulos B."/>
            <person name="Lipzen A."/>
            <person name="Chen C."/>
            <person name="Yanf M."/>
            <person name="Daum C."/>
            <person name="Ng V."/>
            <person name="Clum A."/>
            <person name="Ohm R."/>
            <person name="Martin F."/>
            <person name="Silar P."/>
            <person name="Natvig D."/>
            <person name="Lalanne C."/>
            <person name="Gautier V."/>
            <person name="Ament-Velasquez S.L."/>
            <person name="Kruys A."/>
            <person name="Hutchinson M.I."/>
            <person name="Powell A.J."/>
            <person name="Barry K."/>
            <person name="Miller A.N."/>
            <person name="Grigoriev I.V."/>
            <person name="Debuchy R."/>
            <person name="Gladieux P."/>
            <person name="Thoren M.H."/>
            <person name="Johannesson H."/>
        </authorList>
    </citation>
    <scope>NUCLEOTIDE SEQUENCE</scope>
    <source>
        <strain evidence="1">CBS 990.96</strain>
    </source>
</reference>
<dbReference type="InterPro" id="IPR036102">
    <property type="entry name" value="OsmC/Ohrsf"/>
</dbReference>
<proteinExistence type="predicted"/>
<organism evidence="1 2">
    <name type="scientific">Podospora fimiseda</name>
    <dbReference type="NCBI Taxonomy" id="252190"/>
    <lineage>
        <taxon>Eukaryota</taxon>
        <taxon>Fungi</taxon>
        <taxon>Dikarya</taxon>
        <taxon>Ascomycota</taxon>
        <taxon>Pezizomycotina</taxon>
        <taxon>Sordariomycetes</taxon>
        <taxon>Sordariomycetidae</taxon>
        <taxon>Sordariales</taxon>
        <taxon>Podosporaceae</taxon>
        <taxon>Podospora</taxon>
    </lineage>
</organism>
<dbReference type="Pfam" id="PF02566">
    <property type="entry name" value="OsmC"/>
    <property type="match status" value="1"/>
</dbReference>
<dbReference type="PANTHER" id="PTHR35368:SF1">
    <property type="entry name" value="HYDROPEROXIDE REDUCTASE"/>
    <property type="match status" value="1"/>
</dbReference>
<dbReference type="PANTHER" id="PTHR35368">
    <property type="entry name" value="HYDROPEROXIDE REDUCTASE"/>
    <property type="match status" value="1"/>
</dbReference>
<gene>
    <name evidence="1" type="ORF">QBC38DRAFT_107579</name>
</gene>
<reference evidence="1" key="1">
    <citation type="journal article" date="2023" name="Mol. Phylogenet. Evol.">
        <title>Genome-scale phylogeny and comparative genomics of the fungal order Sordariales.</title>
        <authorList>
            <person name="Hensen N."/>
            <person name="Bonometti L."/>
            <person name="Westerberg I."/>
            <person name="Brannstrom I.O."/>
            <person name="Guillou S."/>
            <person name="Cros-Aarteil S."/>
            <person name="Calhoun S."/>
            <person name="Haridas S."/>
            <person name="Kuo A."/>
            <person name="Mondo S."/>
            <person name="Pangilinan J."/>
            <person name="Riley R."/>
            <person name="LaButti K."/>
            <person name="Andreopoulos B."/>
            <person name="Lipzen A."/>
            <person name="Chen C."/>
            <person name="Yan M."/>
            <person name="Daum C."/>
            <person name="Ng V."/>
            <person name="Clum A."/>
            <person name="Steindorff A."/>
            <person name="Ohm R.A."/>
            <person name="Martin F."/>
            <person name="Silar P."/>
            <person name="Natvig D.O."/>
            <person name="Lalanne C."/>
            <person name="Gautier V."/>
            <person name="Ament-Velasquez S.L."/>
            <person name="Kruys A."/>
            <person name="Hutchinson M.I."/>
            <person name="Powell A.J."/>
            <person name="Barry K."/>
            <person name="Miller A.N."/>
            <person name="Grigoriev I.V."/>
            <person name="Debuchy R."/>
            <person name="Gladieux P."/>
            <person name="Hiltunen Thoren M."/>
            <person name="Johannesson H."/>
        </authorList>
    </citation>
    <scope>NUCLEOTIDE SEQUENCE</scope>
    <source>
        <strain evidence="1">CBS 990.96</strain>
    </source>
</reference>
<sequence length="181" mass="19971">MLRPTLTRSLAKVARPTRLFSTTPRPLQSIPLSITGTGTGTQQHITIADKSYTISTDTYTTLGGQDSQPSPVSYSLASLSSCNQVTGNVVAKNHGIKLGKWHVTVDALLPTAVLVKGEQGNPNWESVKLKARVQTDIPEGEKGKEKFQFFVEEVERRCPITQLFKLSGVRFESEWVNEKLE</sequence>
<evidence type="ECO:0000313" key="2">
    <source>
        <dbReference type="Proteomes" id="UP001301958"/>
    </source>
</evidence>
<dbReference type="SUPFAM" id="SSF82784">
    <property type="entry name" value="OsmC-like"/>
    <property type="match status" value="1"/>
</dbReference>
<dbReference type="InterPro" id="IPR015946">
    <property type="entry name" value="KH_dom-like_a/b"/>
</dbReference>
<dbReference type="Proteomes" id="UP001301958">
    <property type="component" value="Unassembled WGS sequence"/>
</dbReference>
<dbReference type="InterPro" id="IPR052924">
    <property type="entry name" value="OsmC/Ohr_hydroprdx_reductase"/>
</dbReference>
<dbReference type="AlphaFoldDB" id="A0AAN6YPX3"/>
<accession>A0AAN6YPX3</accession>
<dbReference type="InterPro" id="IPR003718">
    <property type="entry name" value="OsmC/Ohr_fam"/>
</dbReference>
<comment type="caution">
    <text evidence="1">The sequence shown here is derived from an EMBL/GenBank/DDBJ whole genome shotgun (WGS) entry which is preliminary data.</text>
</comment>